<feature type="non-terminal residue" evidence="2">
    <location>
        <position position="1"/>
    </location>
</feature>
<name>A0AA41X5F6_9ALTE</name>
<keyword evidence="3" id="KW-1185">Reference proteome</keyword>
<feature type="domain" description="GPAT/DHAPAT C-terminal" evidence="1">
    <location>
        <begin position="1"/>
        <end position="89"/>
    </location>
</feature>
<dbReference type="InterPro" id="IPR022284">
    <property type="entry name" value="GPAT/DHAPAT"/>
</dbReference>
<evidence type="ECO:0000313" key="2">
    <source>
        <dbReference type="EMBL" id="MCP3429846.1"/>
    </source>
</evidence>
<accession>A0AA41X5F6</accession>
<gene>
    <name evidence="2" type="ORF">NLF92_12975</name>
</gene>
<comment type="caution">
    <text evidence="2">The sequence shown here is derived from an EMBL/GenBank/DDBJ whole genome shotgun (WGS) entry which is preliminary data.</text>
</comment>
<dbReference type="GO" id="GO:0006631">
    <property type="term" value="P:fatty acid metabolic process"/>
    <property type="evidence" value="ECO:0007669"/>
    <property type="project" value="TreeGrafter"/>
</dbReference>
<proteinExistence type="predicted"/>
<dbReference type="PANTHER" id="PTHR12563">
    <property type="entry name" value="GLYCEROL-3-PHOSPHATE ACYLTRANSFERASE"/>
    <property type="match status" value="1"/>
</dbReference>
<evidence type="ECO:0000259" key="1">
    <source>
        <dbReference type="Pfam" id="PF19277"/>
    </source>
</evidence>
<evidence type="ECO:0000313" key="3">
    <source>
        <dbReference type="Proteomes" id="UP001165413"/>
    </source>
</evidence>
<sequence length="90" mass="10252">YLNELKGSKKKKESNLQVFSAIRKLKNYGHGYVNFGEPIALNQFLENHVPNWRDCRDAEPEKKPAWLTPAVNELANNVMTRINRAAALNG</sequence>
<reference evidence="2" key="1">
    <citation type="submission" date="2022-07" db="EMBL/GenBank/DDBJ databases">
        <title>Characterization of the Novel Bacterium Alteromonas immobilis LMIT006 and Alteromonas gregis LMIT007.</title>
        <authorList>
            <person name="Lin X."/>
        </authorList>
    </citation>
    <scope>NUCLEOTIDE SEQUENCE</scope>
    <source>
        <strain evidence="2">LMIT007</strain>
    </source>
</reference>
<keyword evidence="2" id="KW-0012">Acyltransferase</keyword>
<dbReference type="Proteomes" id="UP001165413">
    <property type="component" value="Unassembled WGS sequence"/>
</dbReference>
<dbReference type="PANTHER" id="PTHR12563:SF17">
    <property type="entry name" value="DIHYDROXYACETONE PHOSPHATE ACYLTRANSFERASE"/>
    <property type="match status" value="1"/>
</dbReference>
<keyword evidence="2" id="KW-0808">Transferase</keyword>
<dbReference type="GO" id="GO:0008654">
    <property type="term" value="P:phospholipid biosynthetic process"/>
    <property type="evidence" value="ECO:0007669"/>
    <property type="project" value="TreeGrafter"/>
</dbReference>
<dbReference type="Pfam" id="PF19277">
    <property type="entry name" value="GPAT_C"/>
    <property type="match status" value="1"/>
</dbReference>
<dbReference type="AlphaFoldDB" id="A0AA41X5F6"/>
<dbReference type="GO" id="GO:0004366">
    <property type="term" value="F:glycerol-3-phosphate O-acyltransferase activity"/>
    <property type="evidence" value="ECO:0007669"/>
    <property type="project" value="UniProtKB-EC"/>
</dbReference>
<protein>
    <submittedName>
        <fullName evidence="2">Glycerol-3-phosphate 1-O-acyltransferase</fullName>
        <ecNumber evidence="2">2.3.1.15</ecNumber>
    </submittedName>
</protein>
<dbReference type="EC" id="2.3.1.15" evidence="2"/>
<feature type="non-terminal residue" evidence="2">
    <location>
        <position position="90"/>
    </location>
</feature>
<dbReference type="EMBL" id="JANATA010000129">
    <property type="protein sequence ID" value="MCP3429846.1"/>
    <property type="molecule type" value="Genomic_DNA"/>
</dbReference>
<organism evidence="2 3">
    <name type="scientific">Opacimonas viscosa</name>
    <dbReference type="NCBI Taxonomy" id="2961944"/>
    <lineage>
        <taxon>Bacteria</taxon>
        <taxon>Pseudomonadati</taxon>
        <taxon>Pseudomonadota</taxon>
        <taxon>Gammaproteobacteria</taxon>
        <taxon>Alteromonadales</taxon>
        <taxon>Alteromonadaceae</taxon>
        <taxon>Opacimonas</taxon>
    </lineage>
</organism>
<dbReference type="InterPro" id="IPR045520">
    <property type="entry name" value="GPAT/DHAPAT_C"/>
</dbReference>